<dbReference type="InterPro" id="IPR004150">
    <property type="entry name" value="NAD_DNA_ligase_OB"/>
</dbReference>
<comment type="cofactor">
    <cofactor evidence="14">
        <name>Mg(2+)</name>
        <dbReference type="ChEBI" id="CHEBI:18420"/>
    </cofactor>
    <cofactor evidence="14">
        <name>Mn(2+)</name>
        <dbReference type="ChEBI" id="CHEBI:29035"/>
    </cofactor>
</comment>
<dbReference type="InterPro" id="IPR036420">
    <property type="entry name" value="BRCT_dom_sf"/>
</dbReference>
<gene>
    <name evidence="14" type="primary">ligA</name>
    <name evidence="17" type="ORF">ABS33_00160</name>
</gene>
<evidence type="ECO:0000256" key="15">
    <source>
        <dbReference type="RuleBase" id="RU000618"/>
    </source>
</evidence>
<dbReference type="Proteomes" id="UP000051220">
    <property type="component" value="Unassembled WGS sequence"/>
</dbReference>
<keyword evidence="6 14" id="KW-0479">Metal-binding</keyword>
<dbReference type="InterPro" id="IPR013839">
    <property type="entry name" value="DNAligase_adenylation"/>
</dbReference>
<dbReference type="PROSITE" id="PS01056">
    <property type="entry name" value="DNA_LIGASE_N2"/>
    <property type="match status" value="1"/>
</dbReference>
<feature type="active site" description="N6-AMP-lysine intermediate" evidence="14">
    <location>
        <position position="115"/>
    </location>
</feature>
<evidence type="ECO:0000256" key="1">
    <source>
        <dbReference type="ARBA" id="ARBA00004067"/>
    </source>
</evidence>
<keyword evidence="4 14" id="KW-0436">Ligase</keyword>
<dbReference type="InterPro" id="IPR012340">
    <property type="entry name" value="NA-bd_OB-fold"/>
</dbReference>
<evidence type="ECO:0000313" key="18">
    <source>
        <dbReference type="Proteomes" id="UP000051220"/>
    </source>
</evidence>
<evidence type="ECO:0000259" key="16">
    <source>
        <dbReference type="PROSITE" id="PS50172"/>
    </source>
</evidence>
<feature type="binding site" evidence="14">
    <location>
        <position position="408"/>
    </location>
    <ligand>
        <name>Zn(2+)</name>
        <dbReference type="ChEBI" id="CHEBI:29105"/>
    </ligand>
</feature>
<keyword evidence="5 14" id="KW-0235">DNA replication</keyword>
<dbReference type="SMART" id="SM00278">
    <property type="entry name" value="HhH1"/>
    <property type="match status" value="3"/>
</dbReference>
<evidence type="ECO:0000256" key="12">
    <source>
        <dbReference type="ARBA" id="ARBA00034005"/>
    </source>
</evidence>
<keyword evidence="7 14" id="KW-0227">DNA damage</keyword>
<name>A0A0R2XJJ7_9BACT</name>
<evidence type="ECO:0000256" key="3">
    <source>
        <dbReference type="ARBA" id="ARBA00013308"/>
    </source>
</evidence>
<sequence length="662" mass="73204">MKSTPAQRYAQLLSEVRRHDHLYYVQAQPEISDTAYDRLYRELLDLETAHPILVDENSPTQKVGGAPLASFRTVPHAIRMQSLNNTYSETELTEFLDRVEKNLHGQDADYVIEPKIDGLAVSLRYEKGRLIQGLTRGDGERGDDITENLKTIRNLPLAIAQLPPLIEFRGEVYLPEPAFAALNQSRQKKGEPLFANPRNAAAGTLKLLDSREVAKRPLAICLYGLGEAVGLTLTTQVALHRQILDWGLPGHDWFRHVRTSAEVLRAVRELDQARTKFSFATDGAVIKVNCFDQQKILGQTDKAPRWAIAYKYAPEQSETRLLQVTFQVGRTGVVTPVAELEPVLLSGSTVSRATLHNFEEIARKDIRVGDLVRVEKAGEVIPAVISVNLSQRPAQSKPIRPPRACPVCQGPLEKEDVFLRCPSRDCIGQLKRRLQHFAHRGAMDIEGLGEVMATQLVDAGLIQHLDQIYELTQEKLTSLERMGEKSAANLMAGIEASRRRPLWRLIFGLGIPQVGAVLSETLARHFRSLDRLAQASAAELTQANDVGPKVAEEIVAFFREPSTQRLLTALSKAGLNHQALPEELEERGGVFAGKKFVITGTLSAAREDFIRQIQSLGGTVAGSVSAKTDFVLAGDDAGSKLEKARTLGVRVISEKEFEKLVG</sequence>
<dbReference type="PIRSF" id="PIRSF001604">
    <property type="entry name" value="LigA"/>
    <property type="match status" value="1"/>
</dbReference>
<dbReference type="FunFam" id="1.10.150.20:FF:000006">
    <property type="entry name" value="DNA ligase"/>
    <property type="match status" value="1"/>
</dbReference>
<evidence type="ECO:0000313" key="17">
    <source>
        <dbReference type="EMBL" id="KRP34531.1"/>
    </source>
</evidence>
<dbReference type="PANTHER" id="PTHR23389:SF9">
    <property type="entry name" value="DNA LIGASE"/>
    <property type="match status" value="1"/>
</dbReference>
<dbReference type="Pfam" id="PF12826">
    <property type="entry name" value="HHH_2"/>
    <property type="match status" value="1"/>
</dbReference>
<evidence type="ECO:0000256" key="6">
    <source>
        <dbReference type="ARBA" id="ARBA00022723"/>
    </source>
</evidence>
<keyword evidence="10 14" id="KW-0520">NAD</keyword>
<comment type="function">
    <text evidence="1 14">DNA ligase that catalyzes the formation of phosphodiester linkages between 5'-phosphoryl and 3'-hydroxyl groups in double-stranded DNA using NAD as a coenzyme and as the energy source for the reaction. It is essential for DNA replication and repair of damaged DNA.</text>
</comment>
<feature type="binding site" evidence="14">
    <location>
        <position position="136"/>
    </location>
    <ligand>
        <name>NAD(+)</name>
        <dbReference type="ChEBI" id="CHEBI:57540"/>
    </ligand>
</feature>
<dbReference type="Pfam" id="PF14520">
    <property type="entry name" value="HHH_5"/>
    <property type="match status" value="1"/>
</dbReference>
<feature type="binding site" evidence="14">
    <location>
        <begin position="33"/>
        <end position="37"/>
    </location>
    <ligand>
        <name>NAD(+)</name>
        <dbReference type="ChEBI" id="CHEBI:57540"/>
    </ligand>
</feature>
<dbReference type="InterPro" id="IPR033136">
    <property type="entry name" value="DNA_ligase_CS"/>
</dbReference>
<dbReference type="GO" id="GO:0006281">
    <property type="term" value="P:DNA repair"/>
    <property type="evidence" value="ECO:0007669"/>
    <property type="project" value="UniProtKB-KW"/>
</dbReference>
<dbReference type="NCBIfam" id="TIGR00575">
    <property type="entry name" value="dnlj"/>
    <property type="match status" value="1"/>
</dbReference>
<organism evidence="17 18">
    <name type="scientific">Verrucomicrobia subdivision 6 bacterium BACL9 MAG-120924-bin69</name>
    <dbReference type="NCBI Taxonomy" id="1655635"/>
    <lineage>
        <taxon>Bacteria</taxon>
        <taxon>Pseudomonadati</taxon>
        <taxon>Verrucomicrobiota</taxon>
        <taxon>Verrucomicrobiia</taxon>
        <taxon>Verrucomicrobiales</taxon>
        <taxon>Verrucomicrobia subdivision 6</taxon>
    </lineage>
</organism>
<evidence type="ECO:0000256" key="8">
    <source>
        <dbReference type="ARBA" id="ARBA00022833"/>
    </source>
</evidence>
<dbReference type="InterPro" id="IPR010994">
    <property type="entry name" value="RuvA_2-like"/>
</dbReference>
<dbReference type="InterPro" id="IPR013840">
    <property type="entry name" value="DNAligase_N"/>
</dbReference>
<evidence type="ECO:0000256" key="11">
    <source>
        <dbReference type="ARBA" id="ARBA00023204"/>
    </source>
</evidence>
<evidence type="ECO:0000256" key="14">
    <source>
        <dbReference type="HAMAP-Rule" id="MF_01588"/>
    </source>
</evidence>
<feature type="binding site" evidence="14">
    <location>
        <position position="421"/>
    </location>
    <ligand>
        <name>Zn(2+)</name>
        <dbReference type="ChEBI" id="CHEBI:29105"/>
    </ligand>
</feature>
<dbReference type="SMART" id="SM00532">
    <property type="entry name" value="LIGANc"/>
    <property type="match status" value="1"/>
</dbReference>
<feature type="binding site" evidence="14">
    <location>
        <position position="426"/>
    </location>
    <ligand>
        <name>Zn(2+)</name>
        <dbReference type="ChEBI" id="CHEBI:29105"/>
    </ligand>
</feature>
<dbReference type="SMART" id="SM00292">
    <property type="entry name" value="BRCT"/>
    <property type="match status" value="1"/>
</dbReference>
<keyword evidence="11 14" id="KW-0234">DNA repair</keyword>
<dbReference type="SUPFAM" id="SSF47781">
    <property type="entry name" value="RuvA domain 2-like"/>
    <property type="match status" value="1"/>
</dbReference>
<dbReference type="FunFam" id="1.10.150.20:FF:000007">
    <property type="entry name" value="DNA ligase"/>
    <property type="match status" value="1"/>
</dbReference>
<feature type="binding site" evidence="14">
    <location>
        <position position="287"/>
    </location>
    <ligand>
        <name>NAD(+)</name>
        <dbReference type="ChEBI" id="CHEBI:57540"/>
    </ligand>
</feature>
<keyword evidence="14" id="KW-0464">Manganese</keyword>
<dbReference type="HAMAP" id="MF_01588">
    <property type="entry name" value="DNA_ligase_A"/>
    <property type="match status" value="1"/>
</dbReference>
<dbReference type="NCBIfam" id="NF005932">
    <property type="entry name" value="PRK07956.1"/>
    <property type="match status" value="1"/>
</dbReference>
<dbReference type="GO" id="GO:0046872">
    <property type="term" value="F:metal ion binding"/>
    <property type="evidence" value="ECO:0007669"/>
    <property type="project" value="UniProtKB-KW"/>
</dbReference>
<evidence type="ECO:0000256" key="2">
    <source>
        <dbReference type="ARBA" id="ARBA00012722"/>
    </source>
</evidence>
<feature type="binding site" evidence="14">
    <location>
        <position position="113"/>
    </location>
    <ligand>
        <name>NAD(+)</name>
        <dbReference type="ChEBI" id="CHEBI:57540"/>
    </ligand>
</feature>
<dbReference type="InterPro" id="IPR001357">
    <property type="entry name" value="BRCT_dom"/>
</dbReference>
<dbReference type="PANTHER" id="PTHR23389">
    <property type="entry name" value="CHROMOSOME TRANSMISSION FIDELITY FACTOR 18"/>
    <property type="match status" value="1"/>
</dbReference>
<dbReference type="InterPro" id="IPR041663">
    <property type="entry name" value="DisA/LigA_HHH"/>
</dbReference>
<evidence type="ECO:0000256" key="4">
    <source>
        <dbReference type="ARBA" id="ARBA00022598"/>
    </source>
</evidence>
<evidence type="ECO:0000256" key="13">
    <source>
        <dbReference type="ARBA" id="ARBA00060881"/>
    </source>
</evidence>
<feature type="binding site" evidence="14">
    <location>
        <position position="171"/>
    </location>
    <ligand>
        <name>NAD(+)</name>
        <dbReference type="ChEBI" id="CHEBI:57540"/>
    </ligand>
</feature>
<dbReference type="FunFam" id="2.40.50.140:FF:000012">
    <property type="entry name" value="DNA ligase"/>
    <property type="match status" value="1"/>
</dbReference>
<dbReference type="AlphaFoldDB" id="A0A0R2XJJ7"/>
<dbReference type="CDD" id="cd17748">
    <property type="entry name" value="BRCT_DNA_ligase_like"/>
    <property type="match status" value="1"/>
</dbReference>
<dbReference type="Gene3D" id="2.40.50.140">
    <property type="entry name" value="Nucleic acid-binding proteins"/>
    <property type="match status" value="1"/>
</dbReference>
<dbReference type="GO" id="GO:0006260">
    <property type="term" value="P:DNA replication"/>
    <property type="evidence" value="ECO:0007669"/>
    <property type="project" value="UniProtKB-KW"/>
</dbReference>
<evidence type="ECO:0000256" key="9">
    <source>
        <dbReference type="ARBA" id="ARBA00022842"/>
    </source>
</evidence>
<dbReference type="Pfam" id="PF01653">
    <property type="entry name" value="DNA_ligase_aden"/>
    <property type="match status" value="1"/>
</dbReference>
<evidence type="ECO:0000256" key="7">
    <source>
        <dbReference type="ARBA" id="ARBA00022763"/>
    </source>
</evidence>
<evidence type="ECO:0000256" key="5">
    <source>
        <dbReference type="ARBA" id="ARBA00022705"/>
    </source>
</evidence>
<dbReference type="GO" id="GO:0005829">
    <property type="term" value="C:cytosol"/>
    <property type="evidence" value="ECO:0007669"/>
    <property type="project" value="TreeGrafter"/>
</dbReference>
<dbReference type="InterPro" id="IPR018239">
    <property type="entry name" value="DNA_ligase_AS"/>
</dbReference>
<dbReference type="InterPro" id="IPR001679">
    <property type="entry name" value="DNA_ligase"/>
</dbReference>
<dbReference type="EMBL" id="LIDN01000003">
    <property type="protein sequence ID" value="KRP34531.1"/>
    <property type="molecule type" value="Genomic_DNA"/>
</dbReference>
<dbReference type="EC" id="6.5.1.2" evidence="2 14"/>
<dbReference type="SUPFAM" id="SSF50249">
    <property type="entry name" value="Nucleic acid-binding proteins"/>
    <property type="match status" value="1"/>
</dbReference>
<dbReference type="PROSITE" id="PS01055">
    <property type="entry name" value="DNA_LIGASE_N1"/>
    <property type="match status" value="1"/>
</dbReference>
<feature type="binding site" evidence="14">
    <location>
        <position position="405"/>
    </location>
    <ligand>
        <name>Zn(2+)</name>
        <dbReference type="ChEBI" id="CHEBI:29105"/>
    </ligand>
</feature>
<dbReference type="Gene3D" id="6.20.10.30">
    <property type="match status" value="1"/>
</dbReference>
<feature type="binding site" evidence="14">
    <location>
        <position position="311"/>
    </location>
    <ligand>
        <name>NAD(+)</name>
        <dbReference type="ChEBI" id="CHEBI:57540"/>
    </ligand>
</feature>
<dbReference type="SUPFAM" id="SSF56091">
    <property type="entry name" value="DNA ligase/mRNA capping enzyme, catalytic domain"/>
    <property type="match status" value="1"/>
</dbReference>
<dbReference type="SUPFAM" id="SSF52113">
    <property type="entry name" value="BRCT domain"/>
    <property type="match status" value="1"/>
</dbReference>
<accession>A0A0R2XJJ7</accession>
<protein>
    <recommendedName>
        <fullName evidence="3 14">DNA ligase</fullName>
        <ecNumber evidence="2 14">6.5.1.2</ecNumber>
    </recommendedName>
    <alternativeName>
        <fullName evidence="14">Polydeoxyribonucleotide synthase [NAD(+)]</fullName>
    </alternativeName>
</protein>
<dbReference type="GO" id="GO:0003677">
    <property type="term" value="F:DNA binding"/>
    <property type="evidence" value="ECO:0007669"/>
    <property type="project" value="InterPro"/>
</dbReference>
<dbReference type="GO" id="GO:0003911">
    <property type="term" value="F:DNA ligase (NAD+) activity"/>
    <property type="evidence" value="ECO:0007669"/>
    <property type="project" value="UniProtKB-UniRule"/>
</dbReference>
<keyword evidence="8 14" id="KW-0862">Zinc</keyword>
<proteinExistence type="inferred from homology"/>
<reference evidence="17 18" key="1">
    <citation type="submission" date="2015-10" db="EMBL/GenBank/DDBJ databases">
        <title>Metagenome-Assembled Genomes uncover a global brackish microbiome.</title>
        <authorList>
            <person name="Hugerth L.W."/>
            <person name="Larsson J."/>
            <person name="Alneberg J."/>
            <person name="Lindh M.V."/>
            <person name="Legrand C."/>
            <person name="Pinhassi J."/>
            <person name="Andersson A.F."/>
        </authorList>
    </citation>
    <scope>NUCLEOTIDE SEQUENCE [LARGE SCALE GENOMIC DNA]</scope>
    <source>
        <strain evidence="17">BACL9 MAG-120924-bin69</strain>
    </source>
</reference>
<comment type="similarity">
    <text evidence="13 14">Belongs to the NAD-dependent DNA ligase family. LigA subfamily.</text>
</comment>
<comment type="caution">
    <text evidence="17">The sequence shown here is derived from an EMBL/GenBank/DDBJ whole genome shotgun (WGS) entry which is preliminary data.</text>
</comment>
<dbReference type="InterPro" id="IPR003583">
    <property type="entry name" value="Hlx-hairpin-Hlx_DNA-bd_motif"/>
</dbReference>
<dbReference type="PROSITE" id="PS50172">
    <property type="entry name" value="BRCT"/>
    <property type="match status" value="1"/>
</dbReference>
<feature type="binding site" evidence="14">
    <location>
        <begin position="82"/>
        <end position="83"/>
    </location>
    <ligand>
        <name>NAD(+)</name>
        <dbReference type="ChEBI" id="CHEBI:57540"/>
    </ligand>
</feature>
<dbReference type="Gene3D" id="3.30.470.30">
    <property type="entry name" value="DNA ligase/mRNA capping enzyme"/>
    <property type="match status" value="1"/>
</dbReference>
<dbReference type="CDD" id="cd00114">
    <property type="entry name" value="LIGANc"/>
    <property type="match status" value="1"/>
</dbReference>
<dbReference type="Gene3D" id="3.40.50.10190">
    <property type="entry name" value="BRCT domain"/>
    <property type="match status" value="1"/>
</dbReference>
<evidence type="ECO:0000256" key="10">
    <source>
        <dbReference type="ARBA" id="ARBA00023027"/>
    </source>
</evidence>
<dbReference type="Pfam" id="PF00533">
    <property type="entry name" value="BRCT"/>
    <property type="match status" value="1"/>
</dbReference>
<dbReference type="Gene3D" id="1.10.150.20">
    <property type="entry name" value="5' to 3' exonuclease, C-terminal subdomain"/>
    <property type="match status" value="2"/>
</dbReference>
<comment type="catalytic activity">
    <reaction evidence="12 14 15">
        <text>NAD(+) + (deoxyribonucleotide)n-3'-hydroxyl + 5'-phospho-(deoxyribonucleotide)m = (deoxyribonucleotide)n+m + AMP + beta-nicotinamide D-nucleotide.</text>
        <dbReference type="EC" id="6.5.1.2"/>
    </reaction>
</comment>
<dbReference type="Pfam" id="PF03120">
    <property type="entry name" value="OB_DNA_ligase"/>
    <property type="match status" value="1"/>
</dbReference>
<dbReference type="Gene3D" id="1.10.287.610">
    <property type="entry name" value="Helix hairpin bin"/>
    <property type="match status" value="1"/>
</dbReference>
<feature type="domain" description="BRCT" evidence="16">
    <location>
        <begin position="586"/>
        <end position="662"/>
    </location>
</feature>
<keyword evidence="9 14" id="KW-0460">Magnesium</keyword>